<dbReference type="GO" id="GO:0006606">
    <property type="term" value="P:protein import into nucleus"/>
    <property type="evidence" value="ECO:0007669"/>
    <property type="project" value="TreeGrafter"/>
</dbReference>
<dbReference type="AlphaFoldDB" id="A0A0E9NRS5"/>
<dbReference type="GO" id="GO:0005085">
    <property type="term" value="F:guanyl-nucleotide exchange factor activity"/>
    <property type="evidence" value="ECO:0007669"/>
    <property type="project" value="TreeGrafter"/>
</dbReference>
<dbReference type="Pfam" id="PF04603">
    <property type="entry name" value="Mog1"/>
    <property type="match status" value="1"/>
</dbReference>
<dbReference type="OMA" id="IDTVKVW"/>
<keyword evidence="2" id="KW-0813">Transport</keyword>
<reference evidence="5 6" key="1">
    <citation type="journal article" date="2011" name="J. Gen. Appl. Microbiol.">
        <title>Draft genome sequencing of the enigmatic yeast Saitoella complicata.</title>
        <authorList>
            <person name="Nishida H."/>
            <person name="Hamamoto M."/>
            <person name="Sugiyama J."/>
        </authorList>
    </citation>
    <scope>NUCLEOTIDE SEQUENCE [LARGE SCALE GENOMIC DNA]</scope>
    <source>
        <strain evidence="5 6">NRRL Y-17804</strain>
    </source>
</reference>
<evidence type="ECO:0000256" key="3">
    <source>
        <dbReference type="ARBA" id="ARBA00022927"/>
    </source>
</evidence>
<sequence>MDGTDIKTGAGHRILELHYSAMSASNDQPRHSLSPPRQRMPRMPAVTNTKLFGGAVTADIPSLFIDASQFRQVPDNQEVLLDTSGKEDRSIIIEILERVPENDNNAAKAHFDALAHDNEAEDNAQVLSVVPCSTEEIPHLPNNVSAYILTGTQQVVKFYPRRRGSEDLVSTGHALSPAPFVVILLALIRLPQQETDIVISMNIDFIDMDDMLSVACLGVPSETGTDTGLTSAFPLSGGTGGATRIEKARRELKAILSSFVIQDWGLFGGQ</sequence>
<proteinExistence type="inferred from homology"/>
<evidence type="ECO:0000256" key="2">
    <source>
        <dbReference type="ARBA" id="ARBA00022448"/>
    </source>
</evidence>
<dbReference type="InterPro" id="IPR007681">
    <property type="entry name" value="Mog1"/>
</dbReference>
<keyword evidence="3" id="KW-0653">Protein transport</keyword>
<evidence type="ECO:0000256" key="1">
    <source>
        <dbReference type="ARBA" id="ARBA00010307"/>
    </source>
</evidence>
<evidence type="ECO:0000256" key="4">
    <source>
        <dbReference type="SAM" id="MobiDB-lite"/>
    </source>
</evidence>
<name>A0A0E9NRS5_SAICN</name>
<feature type="region of interest" description="Disordered" evidence="4">
    <location>
        <begin position="21"/>
        <end position="41"/>
    </location>
</feature>
<organism evidence="5 6">
    <name type="scientific">Saitoella complicata (strain BCRC 22490 / CBS 7301 / JCM 7358 / NBRC 10748 / NRRL Y-17804)</name>
    <dbReference type="NCBI Taxonomy" id="698492"/>
    <lineage>
        <taxon>Eukaryota</taxon>
        <taxon>Fungi</taxon>
        <taxon>Dikarya</taxon>
        <taxon>Ascomycota</taxon>
        <taxon>Taphrinomycotina</taxon>
        <taxon>Taphrinomycotina incertae sedis</taxon>
        <taxon>Saitoella</taxon>
    </lineage>
</organism>
<dbReference type="EMBL" id="BACD03000074">
    <property type="protein sequence ID" value="GAO52569.1"/>
    <property type="molecule type" value="Genomic_DNA"/>
</dbReference>
<evidence type="ECO:0000313" key="5">
    <source>
        <dbReference type="EMBL" id="GAO52569.1"/>
    </source>
</evidence>
<protein>
    <recommendedName>
        <fullName evidence="7">Mog1p/PsbP-like protein</fullName>
    </recommendedName>
</protein>
<reference evidence="5 6" key="2">
    <citation type="journal article" date="2014" name="J. Gen. Appl. Microbiol.">
        <title>The early diverging ascomycetous budding yeast Saitoella complicata has three histone deacetylases belonging to the Clr6, Hos2, and Rpd3 lineages.</title>
        <authorList>
            <person name="Nishida H."/>
            <person name="Matsumoto T."/>
            <person name="Kondo S."/>
            <person name="Hamamoto M."/>
            <person name="Yoshikawa H."/>
        </authorList>
    </citation>
    <scope>NUCLEOTIDE SEQUENCE [LARGE SCALE GENOMIC DNA]</scope>
    <source>
        <strain evidence="5 6">NRRL Y-17804</strain>
    </source>
</reference>
<dbReference type="PANTHER" id="PTHR15837:SF0">
    <property type="entry name" value="RAN GUANINE NUCLEOTIDE RELEASE FACTOR"/>
    <property type="match status" value="1"/>
</dbReference>
<comment type="similarity">
    <text evidence="1">Belongs to the MOG1 family.</text>
</comment>
<dbReference type="STRING" id="698492.A0A0E9NRS5"/>
<dbReference type="Gene3D" id="3.40.1000.10">
    <property type="entry name" value="Mog1/PsbP, alpha/beta/alpha sandwich"/>
    <property type="match status" value="1"/>
</dbReference>
<dbReference type="GO" id="GO:0005634">
    <property type="term" value="C:nucleus"/>
    <property type="evidence" value="ECO:0007669"/>
    <property type="project" value="TreeGrafter"/>
</dbReference>
<dbReference type="SUPFAM" id="SSF55724">
    <property type="entry name" value="Mog1p/PsbP-like"/>
    <property type="match status" value="1"/>
</dbReference>
<dbReference type="GO" id="GO:0031267">
    <property type="term" value="F:small GTPase binding"/>
    <property type="evidence" value="ECO:0007669"/>
    <property type="project" value="TreeGrafter"/>
</dbReference>
<dbReference type="PANTHER" id="PTHR15837">
    <property type="entry name" value="RAN GUANINE NUCLEOTIDE RELEASE FACTOR"/>
    <property type="match status" value="1"/>
</dbReference>
<dbReference type="Proteomes" id="UP000033140">
    <property type="component" value="Unassembled WGS sequence"/>
</dbReference>
<evidence type="ECO:0000313" key="6">
    <source>
        <dbReference type="Proteomes" id="UP000033140"/>
    </source>
</evidence>
<evidence type="ECO:0008006" key="7">
    <source>
        <dbReference type="Google" id="ProtNLM"/>
    </source>
</evidence>
<comment type="caution">
    <text evidence="5">The sequence shown here is derived from an EMBL/GenBank/DDBJ whole genome shotgun (WGS) entry which is preliminary data.</text>
</comment>
<gene>
    <name evidence="5" type="ORF">G7K_6642-t1</name>
</gene>
<dbReference type="InterPro" id="IPR016123">
    <property type="entry name" value="Mog1/PsbP_a/b/a-sand"/>
</dbReference>
<reference evidence="5 6" key="3">
    <citation type="journal article" date="2015" name="Genome Announc.">
        <title>Draft Genome Sequence of the Archiascomycetous Yeast Saitoella complicata.</title>
        <authorList>
            <person name="Yamauchi K."/>
            <person name="Kondo S."/>
            <person name="Hamamoto M."/>
            <person name="Takahashi Y."/>
            <person name="Ogura Y."/>
            <person name="Hayashi T."/>
            <person name="Nishida H."/>
        </authorList>
    </citation>
    <scope>NUCLEOTIDE SEQUENCE [LARGE SCALE GENOMIC DNA]</scope>
    <source>
        <strain evidence="5 6">NRRL Y-17804</strain>
    </source>
</reference>
<keyword evidence="6" id="KW-1185">Reference proteome</keyword>
<accession>A0A0E9NRS5</accession>